<evidence type="ECO:0000256" key="5">
    <source>
        <dbReference type="SAM" id="Coils"/>
    </source>
</evidence>
<dbReference type="SUPFAM" id="SSF57850">
    <property type="entry name" value="RING/U-box"/>
    <property type="match status" value="2"/>
</dbReference>
<dbReference type="GO" id="GO:0016567">
    <property type="term" value="P:protein ubiquitination"/>
    <property type="evidence" value="ECO:0007669"/>
    <property type="project" value="InterPro"/>
</dbReference>
<evidence type="ECO:0000313" key="9">
    <source>
        <dbReference type="Proteomes" id="UP000886523"/>
    </source>
</evidence>
<protein>
    <recommendedName>
        <fullName evidence="7">RING-type domain-containing protein</fullName>
    </recommendedName>
</protein>
<dbReference type="PANTHER" id="PTHR16047">
    <property type="entry name" value="RFWD3 PROTEIN"/>
    <property type="match status" value="1"/>
</dbReference>
<dbReference type="OrthoDB" id="6270329at2759"/>
<evidence type="ECO:0000313" key="8">
    <source>
        <dbReference type="EMBL" id="KAF9505035.1"/>
    </source>
</evidence>
<dbReference type="PROSITE" id="PS50089">
    <property type="entry name" value="ZF_RING_2"/>
    <property type="match status" value="2"/>
</dbReference>
<feature type="region of interest" description="Disordered" evidence="6">
    <location>
        <begin position="629"/>
        <end position="737"/>
    </location>
</feature>
<reference evidence="8" key="1">
    <citation type="journal article" date="2020" name="Nat. Commun.">
        <title>Large-scale genome sequencing of mycorrhizal fungi provides insights into the early evolution of symbiotic traits.</title>
        <authorList>
            <person name="Miyauchi S."/>
            <person name="Kiss E."/>
            <person name="Kuo A."/>
            <person name="Drula E."/>
            <person name="Kohler A."/>
            <person name="Sanchez-Garcia M."/>
            <person name="Morin E."/>
            <person name="Andreopoulos B."/>
            <person name="Barry K.W."/>
            <person name="Bonito G."/>
            <person name="Buee M."/>
            <person name="Carver A."/>
            <person name="Chen C."/>
            <person name="Cichocki N."/>
            <person name="Clum A."/>
            <person name="Culley D."/>
            <person name="Crous P.W."/>
            <person name="Fauchery L."/>
            <person name="Girlanda M."/>
            <person name="Hayes R.D."/>
            <person name="Keri Z."/>
            <person name="LaButti K."/>
            <person name="Lipzen A."/>
            <person name="Lombard V."/>
            <person name="Magnuson J."/>
            <person name="Maillard F."/>
            <person name="Murat C."/>
            <person name="Nolan M."/>
            <person name="Ohm R.A."/>
            <person name="Pangilinan J."/>
            <person name="Pereira M.F."/>
            <person name="Perotto S."/>
            <person name="Peter M."/>
            <person name="Pfister S."/>
            <person name="Riley R."/>
            <person name="Sitrit Y."/>
            <person name="Stielow J.B."/>
            <person name="Szollosi G."/>
            <person name="Zifcakova L."/>
            <person name="Stursova M."/>
            <person name="Spatafora J.W."/>
            <person name="Tedersoo L."/>
            <person name="Vaario L.M."/>
            <person name="Yamada A."/>
            <person name="Yan M."/>
            <person name="Wang P."/>
            <person name="Xu J."/>
            <person name="Bruns T."/>
            <person name="Baldrian P."/>
            <person name="Vilgalys R."/>
            <person name="Dunand C."/>
            <person name="Henrissat B."/>
            <person name="Grigoriev I.V."/>
            <person name="Hibbett D."/>
            <person name="Nagy L.G."/>
            <person name="Martin F.M."/>
        </authorList>
    </citation>
    <scope>NUCLEOTIDE SEQUENCE</scope>
    <source>
        <strain evidence="8">UP504</strain>
    </source>
</reference>
<proteinExistence type="predicted"/>
<keyword evidence="1" id="KW-0479">Metal-binding</keyword>
<keyword evidence="2 4" id="KW-0863">Zinc-finger</keyword>
<feature type="compositionally biased region" description="Low complexity" evidence="6">
    <location>
        <begin position="665"/>
        <end position="685"/>
    </location>
</feature>
<gene>
    <name evidence="8" type="ORF">BS47DRAFT_1386076</name>
</gene>
<dbReference type="SMART" id="SM00184">
    <property type="entry name" value="RING"/>
    <property type="match status" value="2"/>
</dbReference>
<evidence type="ECO:0000256" key="6">
    <source>
        <dbReference type="SAM" id="MobiDB-lite"/>
    </source>
</evidence>
<evidence type="ECO:0000256" key="3">
    <source>
        <dbReference type="ARBA" id="ARBA00022833"/>
    </source>
</evidence>
<dbReference type="AlphaFoldDB" id="A0A9P6AGR4"/>
<dbReference type="InterPro" id="IPR027370">
    <property type="entry name" value="Znf-RING_euk"/>
</dbReference>
<evidence type="ECO:0000259" key="7">
    <source>
        <dbReference type="PROSITE" id="PS50089"/>
    </source>
</evidence>
<dbReference type="PROSITE" id="PS00518">
    <property type="entry name" value="ZF_RING_1"/>
    <property type="match status" value="1"/>
</dbReference>
<evidence type="ECO:0000256" key="4">
    <source>
        <dbReference type="PROSITE-ProRule" id="PRU00175"/>
    </source>
</evidence>
<keyword evidence="5" id="KW-0175">Coiled coil</keyword>
<comment type="caution">
    <text evidence="8">The sequence shown here is derived from an EMBL/GenBank/DDBJ whole genome shotgun (WGS) entry which is preliminary data.</text>
</comment>
<dbReference type="Gene3D" id="3.30.40.10">
    <property type="entry name" value="Zinc/RING finger domain, C3HC4 (zinc finger)"/>
    <property type="match status" value="2"/>
</dbReference>
<accession>A0A9P6AGR4</accession>
<dbReference type="CDD" id="cd16448">
    <property type="entry name" value="RING-H2"/>
    <property type="match status" value="1"/>
</dbReference>
<keyword evidence="9" id="KW-1185">Reference proteome</keyword>
<dbReference type="PANTHER" id="PTHR16047:SF7">
    <property type="entry name" value="E3 UBIQUITIN-PROTEIN LIGASE RFWD3"/>
    <property type="match status" value="1"/>
</dbReference>
<dbReference type="EMBL" id="MU129177">
    <property type="protein sequence ID" value="KAF9505035.1"/>
    <property type="molecule type" value="Genomic_DNA"/>
</dbReference>
<dbReference type="GO" id="GO:0005634">
    <property type="term" value="C:nucleus"/>
    <property type="evidence" value="ECO:0007669"/>
    <property type="project" value="InterPro"/>
</dbReference>
<dbReference type="GO" id="GO:0004842">
    <property type="term" value="F:ubiquitin-protein transferase activity"/>
    <property type="evidence" value="ECO:0007669"/>
    <property type="project" value="InterPro"/>
</dbReference>
<feature type="coiled-coil region" evidence="5">
    <location>
        <begin position="516"/>
        <end position="585"/>
    </location>
</feature>
<dbReference type="InterPro" id="IPR013083">
    <property type="entry name" value="Znf_RING/FYVE/PHD"/>
</dbReference>
<keyword evidence="3" id="KW-0862">Zinc</keyword>
<dbReference type="Proteomes" id="UP000886523">
    <property type="component" value="Unassembled WGS sequence"/>
</dbReference>
<sequence>MAQGIGQCPICTDSLADPCVLPACGHVFCTECINAHFSSPTGRQKKCPVCRRPMANQYPIKLFLDSGDNRPSSSLINSSSFATPSTSWAEATIPIPLFTIIHLKNLRAELASLQTEHTSVKSQLHAALNSKRIAERTVEELSVAQEQWRVQRDWLSRECEAHKSAAEERKSDLHALVAEVRSLRERVKRLSIDSKIIEPGSEGSNISGDSKVEQHDHISRILDTIPELNSASVPSLETSVSLALNSFSTPPFVKGTPLQSKATTEIERRCSTSDLPPLLSVMAHPGGTETCGVQYDLPVQTAVPSSAQTSDSVTGALPTKNLNFLPFPPRHRPEEVVVLDCFLRRFSASVVHSYLPTAFEATERVANVGIFEICLHNRPFEFQKAPISVESQSHNPAMSEGVAFCTICFEAVLNEGNGGCLKCGHVLHLDCLNLALKSGTDGRRCPICRQRSNQPPIRLFFHDLRAHSSPGASASPSRAKSSQDTPGHALALKRIHQLELDISSATSAYEHAHKIAQKARSAKAEAEHQVQRLSAERNDLLVDKDERIKSMNRLSDAYTAALGRVVDLEGQVSRATESLRDAQDEHANFADIKRIIWIKAKADLEAKDQTIRELESLLAVARSSSNHRSFRRPHMKYNVPNPEDFRDPLDDWETSGAVRSQAPDSPWSTSYGSSSMGGSSPGRRSCLPGMSSPFGRNRGSSSLELDPSMFITQRDPTEFGPPPSKRPRGGADSPSEVAGVRVRHGKAIGAVAIGPIRSRRLYSRI</sequence>
<dbReference type="InterPro" id="IPR001841">
    <property type="entry name" value="Znf_RING"/>
</dbReference>
<dbReference type="GO" id="GO:0008270">
    <property type="term" value="F:zinc ion binding"/>
    <property type="evidence" value="ECO:0007669"/>
    <property type="project" value="UniProtKB-KW"/>
</dbReference>
<dbReference type="InterPro" id="IPR037381">
    <property type="entry name" value="RFWD3"/>
</dbReference>
<dbReference type="Pfam" id="PF13639">
    <property type="entry name" value="zf-RING_2"/>
    <property type="match status" value="1"/>
</dbReference>
<organism evidence="8 9">
    <name type="scientific">Hydnum rufescens UP504</name>
    <dbReference type="NCBI Taxonomy" id="1448309"/>
    <lineage>
        <taxon>Eukaryota</taxon>
        <taxon>Fungi</taxon>
        <taxon>Dikarya</taxon>
        <taxon>Basidiomycota</taxon>
        <taxon>Agaricomycotina</taxon>
        <taxon>Agaricomycetes</taxon>
        <taxon>Cantharellales</taxon>
        <taxon>Hydnaceae</taxon>
        <taxon>Hydnum</taxon>
    </lineage>
</organism>
<name>A0A9P6AGR4_9AGAM</name>
<feature type="domain" description="RING-type" evidence="7">
    <location>
        <begin position="8"/>
        <end position="51"/>
    </location>
</feature>
<dbReference type="InterPro" id="IPR017907">
    <property type="entry name" value="Znf_RING_CS"/>
</dbReference>
<evidence type="ECO:0000256" key="1">
    <source>
        <dbReference type="ARBA" id="ARBA00022723"/>
    </source>
</evidence>
<feature type="domain" description="RING-type" evidence="7">
    <location>
        <begin position="405"/>
        <end position="449"/>
    </location>
</feature>
<evidence type="ECO:0000256" key="2">
    <source>
        <dbReference type="ARBA" id="ARBA00022771"/>
    </source>
</evidence>
<dbReference type="GO" id="GO:0036297">
    <property type="term" value="P:interstrand cross-link repair"/>
    <property type="evidence" value="ECO:0007669"/>
    <property type="project" value="InterPro"/>
</dbReference>
<dbReference type="Pfam" id="PF13445">
    <property type="entry name" value="zf-RING_UBOX"/>
    <property type="match status" value="1"/>
</dbReference>